<evidence type="ECO:0000313" key="4">
    <source>
        <dbReference type="Proteomes" id="UP000008022"/>
    </source>
</evidence>
<dbReference type="Gramene" id="ORUFI01G40540.5">
    <property type="protein sequence ID" value="ORUFI01G40540.5"/>
    <property type="gene ID" value="ORUFI01G40540"/>
</dbReference>
<feature type="region of interest" description="Disordered" evidence="1">
    <location>
        <begin position="1"/>
        <end position="50"/>
    </location>
</feature>
<evidence type="ECO:0000313" key="3">
    <source>
        <dbReference type="EnsemblPlants" id="ORUFI01G40540.5"/>
    </source>
</evidence>
<keyword evidence="2" id="KW-0812">Transmembrane</keyword>
<feature type="transmembrane region" description="Helical" evidence="2">
    <location>
        <begin position="51"/>
        <end position="75"/>
    </location>
</feature>
<organism evidence="3 4">
    <name type="scientific">Oryza rufipogon</name>
    <name type="common">Brownbeard rice</name>
    <name type="synonym">Asian wild rice</name>
    <dbReference type="NCBI Taxonomy" id="4529"/>
    <lineage>
        <taxon>Eukaryota</taxon>
        <taxon>Viridiplantae</taxon>
        <taxon>Streptophyta</taxon>
        <taxon>Embryophyta</taxon>
        <taxon>Tracheophyta</taxon>
        <taxon>Spermatophyta</taxon>
        <taxon>Magnoliopsida</taxon>
        <taxon>Liliopsida</taxon>
        <taxon>Poales</taxon>
        <taxon>Poaceae</taxon>
        <taxon>BOP clade</taxon>
        <taxon>Oryzoideae</taxon>
        <taxon>Oryzeae</taxon>
        <taxon>Oryzinae</taxon>
        <taxon>Oryza</taxon>
    </lineage>
</organism>
<proteinExistence type="predicted"/>
<dbReference type="Proteomes" id="UP000008022">
    <property type="component" value="Unassembled WGS sequence"/>
</dbReference>
<name>A0A0E0N4Y7_ORYRU</name>
<dbReference type="AlphaFoldDB" id="A0A0E0N4Y7"/>
<evidence type="ECO:0000256" key="1">
    <source>
        <dbReference type="SAM" id="MobiDB-lite"/>
    </source>
</evidence>
<dbReference type="EnsemblPlants" id="ORUFI01G40540.5">
    <property type="protein sequence ID" value="ORUFI01G40540.5"/>
    <property type="gene ID" value="ORUFI01G40540"/>
</dbReference>
<reference evidence="4" key="1">
    <citation type="submission" date="2013-06" db="EMBL/GenBank/DDBJ databases">
        <authorList>
            <person name="Zhao Q."/>
        </authorList>
    </citation>
    <scope>NUCLEOTIDE SEQUENCE</scope>
    <source>
        <strain evidence="4">cv. W1943</strain>
    </source>
</reference>
<keyword evidence="2" id="KW-1133">Transmembrane helix</keyword>
<keyword evidence="2" id="KW-0472">Membrane</keyword>
<dbReference type="HOGENOM" id="CLU_2642384_0_0_1"/>
<sequence>MQSAYTPHHHRNGNTVNASSRNPGKPARAREVETNLAERITRTTPTSPPAAAAAGFPCCARFDLLLLLLLAAVLVRE</sequence>
<protein>
    <submittedName>
        <fullName evidence="3">Uncharacterized protein</fullName>
    </submittedName>
</protein>
<evidence type="ECO:0000256" key="2">
    <source>
        <dbReference type="SAM" id="Phobius"/>
    </source>
</evidence>
<accession>A0A0E0N4Y7</accession>
<keyword evidence="4" id="KW-1185">Reference proteome</keyword>
<feature type="compositionally biased region" description="Polar residues" evidence="1">
    <location>
        <begin position="13"/>
        <end position="22"/>
    </location>
</feature>
<reference evidence="3" key="2">
    <citation type="submission" date="2015-06" db="UniProtKB">
        <authorList>
            <consortium name="EnsemblPlants"/>
        </authorList>
    </citation>
    <scope>IDENTIFICATION</scope>
</reference>